<evidence type="ECO:0000256" key="3">
    <source>
        <dbReference type="SAM" id="SignalP"/>
    </source>
</evidence>
<dbReference type="PANTHER" id="PTHR35841:SF1">
    <property type="entry name" value="PHOSPHONATES-BINDING PERIPLASMIC PROTEIN"/>
    <property type="match status" value="1"/>
</dbReference>
<keyword evidence="2 3" id="KW-0732">Signal</keyword>
<feature type="chain" id="PRO_5046021840" evidence="3">
    <location>
        <begin position="25"/>
        <end position="312"/>
    </location>
</feature>
<protein>
    <submittedName>
        <fullName evidence="4">Phosphate/phosphite/phosphonate ABC transporter substrate-binding protein</fullName>
    </submittedName>
</protein>
<dbReference type="EMBL" id="BAAACW010000141">
    <property type="protein sequence ID" value="GAA0369659.1"/>
    <property type="molecule type" value="Genomic_DNA"/>
</dbReference>
<evidence type="ECO:0000313" key="4">
    <source>
        <dbReference type="EMBL" id="GAA0369659.1"/>
    </source>
</evidence>
<feature type="signal peptide" evidence="3">
    <location>
        <begin position="1"/>
        <end position="24"/>
    </location>
</feature>
<evidence type="ECO:0000256" key="2">
    <source>
        <dbReference type="ARBA" id="ARBA00022729"/>
    </source>
</evidence>
<evidence type="ECO:0000313" key="5">
    <source>
        <dbReference type="Proteomes" id="UP001501166"/>
    </source>
</evidence>
<dbReference type="PROSITE" id="PS51257">
    <property type="entry name" value="PROKAR_LIPOPROTEIN"/>
    <property type="match status" value="1"/>
</dbReference>
<comment type="similarity">
    <text evidence="1">Belongs to the phosphate/phosphite/phosphonate binding protein family.</text>
</comment>
<gene>
    <name evidence="4" type="ORF">GCM10008932_21600</name>
</gene>
<dbReference type="Proteomes" id="UP001501166">
    <property type="component" value="Unassembled WGS sequence"/>
</dbReference>
<reference evidence="4 5" key="1">
    <citation type="journal article" date="2019" name="Int. J. Syst. Evol. Microbiol.">
        <title>The Global Catalogue of Microorganisms (GCM) 10K type strain sequencing project: providing services to taxonomists for standard genome sequencing and annotation.</title>
        <authorList>
            <consortium name="The Broad Institute Genomics Platform"/>
            <consortium name="The Broad Institute Genome Sequencing Center for Infectious Disease"/>
            <person name="Wu L."/>
            <person name="Ma J."/>
        </authorList>
    </citation>
    <scope>NUCLEOTIDE SEQUENCE [LARGE SCALE GENOMIC DNA]</scope>
    <source>
        <strain evidence="4 5">JCM 12662</strain>
    </source>
</reference>
<organism evidence="4 5">
    <name type="scientific">Alkalibacterium iburiense</name>
    <dbReference type="NCBI Taxonomy" id="290589"/>
    <lineage>
        <taxon>Bacteria</taxon>
        <taxon>Bacillati</taxon>
        <taxon>Bacillota</taxon>
        <taxon>Bacilli</taxon>
        <taxon>Lactobacillales</taxon>
        <taxon>Carnobacteriaceae</taxon>
        <taxon>Alkalibacterium</taxon>
    </lineage>
</organism>
<dbReference type="CDD" id="cd01071">
    <property type="entry name" value="PBP2_PhnD_like"/>
    <property type="match status" value="1"/>
</dbReference>
<evidence type="ECO:0000256" key="1">
    <source>
        <dbReference type="ARBA" id="ARBA00007162"/>
    </source>
</evidence>
<dbReference type="NCBIfam" id="TIGR01098">
    <property type="entry name" value="3A0109s03R"/>
    <property type="match status" value="1"/>
</dbReference>
<sequence length="312" mass="34254">MLKMKKYSKWILSLMAAGVLTACGAEDATEDNNATDSATNEENTEEYEELIMGFVPSSDAENIADNAQPLADYLEEALGIPVTAQVTTDYVGLVEAMRTGQTQIGFLPAFGYVQAAERGDIEVVAKSIRFGSGSYVAQYNVPADSDIQDFDDLVNSEGLVWAFPGYSSTSGYLFPGVEFLNAGIDDLEGKFQHLEVQGHDNALLQLLDGNADFATTFDDARGNLSDEIEDIEDQIRVVGYTDPIPNDTVSLYGGMPDDLKEDITNAFLSMEDNEEALQAMHEIYEWDGIEPAEDSEYDIVRDAYEAFEDLID</sequence>
<dbReference type="Pfam" id="PF12974">
    <property type="entry name" value="Phosphonate-bd"/>
    <property type="match status" value="1"/>
</dbReference>
<proteinExistence type="inferred from homology"/>
<dbReference type="Gene3D" id="3.40.190.10">
    <property type="entry name" value="Periplasmic binding protein-like II"/>
    <property type="match status" value="2"/>
</dbReference>
<dbReference type="InterPro" id="IPR005770">
    <property type="entry name" value="PhnD"/>
</dbReference>
<dbReference type="SUPFAM" id="SSF53850">
    <property type="entry name" value="Periplasmic binding protein-like II"/>
    <property type="match status" value="1"/>
</dbReference>
<accession>A0ABN0XPP0</accession>
<dbReference type="PANTHER" id="PTHR35841">
    <property type="entry name" value="PHOSPHONATES-BINDING PERIPLASMIC PROTEIN"/>
    <property type="match status" value="1"/>
</dbReference>
<name>A0ABN0XPP0_9LACT</name>
<keyword evidence="5" id="KW-1185">Reference proteome</keyword>
<comment type="caution">
    <text evidence="4">The sequence shown here is derived from an EMBL/GenBank/DDBJ whole genome shotgun (WGS) entry which is preliminary data.</text>
</comment>